<dbReference type="InterPro" id="IPR019734">
    <property type="entry name" value="TPR_rpt"/>
</dbReference>
<dbReference type="Pfam" id="PF13174">
    <property type="entry name" value="TPR_6"/>
    <property type="match status" value="1"/>
</dbReference>
<dbReference type="Proteomes" id="UP000317778">
    <property type="component" value="Unassembled WGS sequence"/>
</dbReference>
<dbReference type="EMBL" id="NJBO01000004">
    <property type="protein sequence ID" value="TKJ43474.1"/>
    <property type="molecule type" value="Genomic_DNA"/>
</dbReference>
<dbReference type="AlphaFoldDB" id="A0A532V8D1"/>
<accession>A0A532V8D1</accession>
<evidence type="ECO:0000313" key="1">
    <source>
        <dbReference type="EMBL" id="TKJ43474.1"/>
    </source>
</evidence>
<reference evidence="1 2" key="1">
    <citation type="submission" date="2017-06" db="EMBL/GenBank/DDBJ databases">
        <title>Novel microbial phyla capable of carbon fixation and sulfur reduction in deep-sea sediments.</title>
        <authorList>
            <person name="Huang J."/>
            <person name="Baker B."/>
            <person name="Wang Y."/>
        </authorList>
    </citation>
    <scope>NUCLEOTIDE SEQUENCE [LARGE SCALE GENOMIC DNA]</scope>
    <source>
        <strain evidence="1">B3_TA06</strain>
    </source>
</reference>
<proteinExistence type="predicted"/>
<dbReference type="SUPFAM" id="SSF48452">
    <property type="entry name" value="TPR-like"/>
    <property type="match status" value="2"/>
</dbReference>
<evidence type="ECO:0008006" key="3">
    <source>
        <dbReference type="Google" id="ProtNLM"/>
    </source>
</evidence>
<protein>
    <recommendedName>
        <fullName evidence="3">Outer membrane lipoprotein BamD-like domain-containing protein</fullName>
    </recommendedName>
</protein>
<evidence type="ECO:0000313" key="2">
    <source>
        <dbReference type="Proteomes" id="UP000317778"/>
    </source>
</evidence>
<name>A0A532V8D1_UNCT6</name>
<sequence length="831" mass="94719">MVALLLLLISQDGLGVRTVEAAEVLERKPHFPYRLPEWVTDEYLFALAGFSLEEEIEECIDATILTLGLGGKPLTPAMVGPFELLEQLKHEEAMKILAMQLGTPPVPEVRRQILLYRITGDWMGGDLDAARQSLKTLQLDTEASQGTDLDFVSDLLSYWKKGEVATDDSLLHFLLVERDPEMALEFLPDQPVPVQALRYHLDDDAQVLPEGSTARFLRAHRLLRQGRYQEAEDSLKRLSDLRFPYQALSRYDMAAALLARDNSRKAHLAVPDSFPYQWLLPQRSLALMRGRVEWAEERPSDARRWFREAQDNISFDLYAKWVMSSSKADPATEAHFARHNADELYRALRVADLFRGGDYRRAVPILEESLRGLDISSSTPLGDLMVALYGVAQNEQANYQLVVRLADVVRERGMQSEEESYFVTAAHLAVADAYYYAGGRYEDLAKPFYEYCMKSDFDDLRHLGLFGLGWSLLGKREVEGIEPVLSVLGKESLTEWESEVAIFLEGMVFYARRDFRGAAEVFSRLNFSSVPRMQMQGLYFEARSYEQSGRPELAASAYDDLLAVFPDREEVRDSWTRLVRAQIEMDDIDAAKETLNRLIKQAKLHHFPFVDLYKEILLLIFDASMAKGDEEQARQVAKSFSLAQNSTLPLEAFYYRIGEQDTALWQTDHLIGVVAKLSDVNPRSAYLPPLLLQLARMEIELADYRPAVERLERIIRWSRLSDVSSILPEASYELIRAAVLSKDWERVILRSEIFMKSYPDLDELAPRVLFFQAAALLERAGNGDPFARKEDGKQAIAALDRLETSYAQTDFVKELVDDIKALRSLAELFVR</sequence>
<dbReference type="Gene3D" id="1.25.40.10">
    <property type="entry name" value="Tetratricopeptide repeat domain"/>
    <property type="match status" value="3"/>
</dbReference>
<gene>
    <name evidence="1" type="ORF">CEE36_03825</name>
</gene>
<comment type="caution">
    <text evidence="1">The sequence shown here is derived from an EMBL/GenBank/DDBJ whole genome shotgun (WGS) entry which is preliminary data.</text>
</comment>
<organism evidence="1 2">
    <name type="scientific">candidate division TA06 bacterium B3_TA06</name>
    <dbReference type="NCBI Taxonomy" id="2012487"/>
    <lineage>
        <taxon>Bacteria</taxon>
        <taxon>Bacteria division TA06</taxon>
    </lineage>
</organism>
<dbReference type="InterPro" id="IPR011990">
    <property type="entry name" value="TPR-like_helical_dom_sf"/>
</dbReference>